<dbReference type="InterPro" id="IPR001647">
    <property type="entry name" value="HTH_TetR"/>
</dbReference>
<dbReference type="Pfam" id="PF17932">
    <property type="entry name" value="TetR_C_24"/>
    <property type="match status" value="1"/>
</dbReference>
<dbReference type="Gene3D" id="1.10.10.60">
    <property type="entry name" value="Homeodomain-like"/>
    <property type="match status" value="1"/>
</dbReference>
<reference evidence="4 5" key="1">
    <citation type="submission" date="2020-08" db="EMBL/GenBank/DDBJ databases">
        <title>Genomic Encyclopedia of Type Strains, Phase IV (KMG-IV): sequencing the most valuable type-strain genomes for metagenomic binning, comparative biology and taxonomic classification.</title>
        <authorList>
            <person name="Goeker M."/>
        </authorList>
    </citation>
    <scope>NUCLEOTIDE SEQUENCE [LARGE SCALE GENOMIC DNA]</scope>
    <source>
        <strain evidence="4 5">DSM 5895</strain>
    </source>
</reference>
<proteinExistence type="predicted"/>
<evidence type="ECO:0000313" key="4">
    <source>
        <dbReference type="EMBL" id="MBB3773424.1"/>
    </source>
</evidence>
<dbReference type="PANTHER" id="PTHR43479:SF11">
    <property type="entry name" value="ACREF_ENVCD OPERON REPRESSOR-RELATED"/>
    <property type="match status" value="1"/>
</dbReference>
<evidence type="ECO:0000256" key="1">
    <source>
        <dbReference type="ARBA" id="ARBA00023125"/>
    </source>
</evidence>
<organism evidence="4 5">
    <name type="scientific">Ancylobacter tetraedralis</name>
    <dbReference type="NCBI Taxonomy" id="217068"/>
    <lineage>
        <taxon>Bacteria</taxon>
        <taxon>Pseudomonadati</taxon>
        <taxon>Pseudomonadota</taxon>
        <taxon>Alphaproteobacteria</taxon>
        <taxon>Hyphomicrobiales</taxon>
        <taxon>Xanthobacteraceae</taxon>
        <taxon>Ancylobacter</taxon>
    </lineage>
</organism>
<dbReference type="Gene3D" id="1.10.357.10">
    <property type="entry name" value="Tetracycline Repressor, domain 2"/>
    <property type="match status" value="1"/>
</dbReference>
<feature type="DNA-binding region" description="H-T-H motif" evidence="2">
    <location>
        <begin position="38"/>
        <end position="57"/>
    </location>
</feature>
<dbReference type="PROSITE" id="PS50977">
    <property type="entry name" value="HTH_TETR_2"/>
    <property type="match status" value="1"/>
</dbReference>
<dbReference type="GO" id="GO:0003677">
    <property type="term" value="F:DNA binding"/>
    <property type="evidence" value="ECO:0007669"/>
    <property type="project" value="UniProtKB-UniRule"/>
</dbReference>
<dbReference type="SUPFAM" id="SSF48498">
    <property type="entry name" value="Tetracyclin repressor-like, C-terminal domain"/>
    <property type="match status" value="1"/>
</dbReference>
<evidence type="ECO:0000256" key="2">
    <source>
        <dbReference type="PROSITE-ProRule" id="PRU00335"/>
    </source>
</evidence>
<dbReference type="AlphaFoldDB" id="A0A839ZF81"/>
<name>A0A839ZF81_9HYPH</name>
<evidence type="ECO:0000259" key="3">
    <source>
        <dbReference type="PROSITE" id="PS50977"/>
    </source>
</evidence>
<dbReference type="EMBL" id="JACICD010000010">
    <property type="protein sequence ID" value="MBB3773424.1"/>
    <property type="molecule type" value="Genomic_DNA"/>
</dbReference>
<keyword evidence="1 2" id="KW-0238">DNA-binding</keyword>
<dbReference type="RefSeq" id="WP_183191562.1">
    <property type="nucleotide sequence ID" value="NZ_JACICD010000010.1"/>
</dbReference>
<dbReference type="InterPro" id="IPR050624">
    <property type="entry name" value="HTH-type_Tx_Regulator"/>
</dbReference>
<dbReference type="SUPFAM" id="SSF46689">
    <property type="entry name" value="Homeodomain-like"/>
    <property type="match status" value="1"/>
</dbReference>
<dbReference type="Pfam" id="PF00440">
    <property type="entry name" value="TetR_N"/>
    <property type="match status" value="1"/>
</dbReference>
<dbReference type="InterPro" id="IPR009057">
    <property type="entry name" value="Homeodomain-like_sf"/>
</dbReference>
<dbReference type="PRINTS" id="PR00455">
    <property type="entry name" value="HTHTETR"/>
</dbReference>
<feature type="domain" description="HTH tetR-type" evidence="3">
    <location>
        <begin position="15"/>
        <end position="75"/>
    </location>
</feature>
<evidence type="ECO:0000313" key="5">
    <source>
        <dbReference type="Proteomes" id="UP000533469"/>
    </source>
</evidence>
<dbReference type="PANTHER" id="PTHR43479">
    <property type="entry name" value="ACREF/ENVCD OPERON REPRESSOR-RELATED"/>
    <property type="match status" value="1"/>
</dbReference>
<accession>A0A839ZF81</accession>
<gene>
    <name evidence="4" type="ORF">FHS55_004059</name>
</gene>
<dbReference type="InterPro" id="IPR036271">
    <property type="entry name" value="Tet_transcr_reg_TetR-rel_C_sf"/>
</dbReference>
<dbReference type="InterPro" id="IPR041490">
    <property type="entry name" value="KstR2_TetR_C"/>
</dbReference>
<dbReference type="Proteomes" id="UP000533469">
    <property type="component" value="Unassembled WGS sequence"/>
</dbReference>
<comment type="caution">
    <text evidence="4">The sequence shown here is derived from an EMBL/GenBank/DDBJ whole genome shotgun (WGS) entry which is preliminary data.</text>
</comment>
<sequence length="202" mass="23336">MKQSFREELKAKKQAYVQEEITAAAAELFASAGYRAVTIDEIAARLGYTKSVVYYYFQNKNEVLWTIFEQINEAWAHDMDDIIASGVTPREMLWSMVRKHALNVLERTSWTAIYFREQGNLTDDQMKIVDERKSVYNDRFRVVYTRGVQQGEFKDIPLPLIVGGIIGMCNWTHDWFKKGGPLKPEEIATHFADIVVNGCVKR</sequence>
<protein>
    <submittedName>
        <fullName evidence="4">AcrR family transcriptional regulator</fullName>
    </submittedName>
</protein>
<keyword evidence="5" id="KW-1185">Reference proteome</keyword>